<feature type="transmembrane region" description="Helical" evidence="6">
    <location>
        <begin position="257"/>
        <end position="279"/>
    </location>
</feature>
<comment type="subcellular location">
    <subcellularLocation>
        <location evidence="1">Membrane</location>
    </subcellularLocation>
    <subcellularLocation>
        <location evidence="6">Mitochondrion inner membrane</location>
        <topology evidence="6">Multi-pass membrane protein</topology>
    </subcellularLocation>
</comment>
<dbReference type="EMBL" id="JAZDUA010000150">
    <property type="protein sequence ID" value="KAK7866281.1"/>
    <property type="molecule type" value="Genomic_DNA"/>
</dbReference>
<evidence type="ECO:0000313" key="7">
    <source>
        <dbReference type="EMBL" id="KAK7866281.1"/>
    </source>
</evidence>
<keyword evidence="3 6" id="KW-0812">Transmembrane</keyword>
<dbReference type="Proteomes" id="UP001378592">
    <property type="component" value="Unassembled WGS sequence"/>
</dbReference>
<keyword evidence="6" id="KW-0999">Mitochondrion inner membrane</keyword>
<dbReference type="PANTHER" id="PTHR23427">
    <property type="entry name" value="SURFEIT LOCUS PROTEIN"/>
    <property type="match status" value="1"/>
</dbReference>
<dbReference type="AlphaFoldDB" id="A0AAN9Z6D8"/>
<evidence type="ECO:0000256" key="3">
    <source>
        <dbReference type="ARBA" id="ARBA00022692"/>
    </source>
</evidence>
<evidence type="ECO:0000256" key="4">
    <source>
        <dbReference type="ARBA" id="ARBA00022989"/>
    </source>
</evidence>
<evidence type="ECO:0000256" key="1">
    <source>
        <dbReference type="ARBA" id="ARBA00004370"/>
    </source>
</evidence>
<keyword evidence="6" id="KW-0496">Mitochondrion</keyword>
<dbReference type="GO" id="GO:0033617">
    <property type="term" value="P:mitochondrial respiratory chain complex IV assembly"/>
    <property type="evidence" value="ECO:0007669"/>
    <property type="project" value="TreeGrafter"/>
</dbReference>
<dbReference type="GO" id="GO:0005743">
    <property type="term" value="C:mitochondrial inner membrane"/>
    <property type="evidence" value="ECO:0007669"/>
    <property type="project" value="UniProtKB-SubCell"/>
</dbReference>
<name>A0AAN9Z6D8_9ORTH</name>
<comment type="caution">
    <text evidence="7">The sequence shown here is derived from an EMBL/GenBank/DDBJ whole genome shotgun (WGS) entry which is preliminary data.</text>
</comment>
<feature type="transmembrane region" description="Helical" evidence="6">
    <location>
        <begin position="48"/>
        <end position="66"/>
    </location>
</feature>
<dbReference type="PROSITE" id="PS50895">
    <property type="entry name" value="SURF1"/>
    <property type="match status" value="1"/>
</dbReference>
<keyword evidence="8" id="KW-1185">Reference proteome</keyword>
<organism evidence="7 8">
    <name type="scientific">Gryllus longicercus</name>
    <dbReference type="NCBI Taxonomy" id="2509291"/>
    <lineage>
        <taxon>Eukaryota</taxon>
        <taxon>Metazoa</taxon>
        <taxon>Ecdysozoa</taxon>
        <taxon>Arthropoda</taxon>
        <taxon>Hexapoda</taxon>
        <taxon>Insecta</taxon>
        <taxon>Pterygota</taxon>
        <taxon>Neoptera</taxon>
        <taxon>Polyneoptera</taxon>
        <taxon>Orthoptera</taxon>
        <taxon>Ensifera</taxon>
        <taxon>Gryllidea</taxon>
        <taxon>Grylloidea</taxon>
        <taxon>Gryllidae</taxon>
        <taxon>Gryllinae</taxon>
        <taxon>Gryllus</taxon>
    </lineage>
</organism>
<gene>
    <name evidence="7" type="ORF">R5R35_007113</name>
</gene>
<evidence type="ECO:0000256" key="6">
    <source>
        <dbReference type="RuleBase" id="RU363076"/>
    </source>
</evidence>
<evidence type="ECO:0000256" key="5">
    <source>
        <dbReference type="ARBA" id="ARBA00023136"/>
    </source>
</evidence>
<reference evidence="7 8" key="1">
    <citation type="submission" date="2024-03" db="EMBL/GenBank/DDBJ databases">
        <title>The genome assembly and annotation of the cricket Gryllus longicercus Weissman &amp; Gray.</title>
        <authorList>
            <person name="Szrajer S."/>
            <person name="Gray D."/>
            <person name="Ylla G."/>
        </authorList>
    </citation>
    <scope>NUCLEOTIDE SEQUENCE [LARGE SCALE GENOMIC DNA]</scope>
    <source>
        <strain evidence="7">DAG 2021-001</strain>
        <tissue evidence="7">Whole body minus gut</tissue>
    </source>
</reference>
<keyword evidence="4 6" id="KW-1133">Transmembrane helix</keyword>
<evidence type="ECO:0000256" key="2">
    <source>
        <dbReference type="ARBA" id="ARBA00007165"/>
    </source>
</evidence>
<comment type="similarity">
    <text evidence="2 6">Belongs to the SURF1 family.</text>
</comment>
<evidence type="ECO:0000313" key="8">
    <source>
        <dbReference type="Proteomes" id="UP001378592"/>
    </source>
</evidence>
<dbReference type="CDD" id="cd06662">
    <property type="entry name" value="SURF1"/>
    <property type="match status" value="1"/>
</dbReference>
<dbReference type="PANTHER" id="PTHR23427:SF2">
    <property type="entry name" value="SURFEIT LOCUS PROTEIN 1"/>
    <property type="match status" value="1"/>
</dbReference>
<accession>A0AAN9Z6D8</accession>
<protein>
    <recommendedName>
        <fullName evidence="6">SURF1-like protein</fullName>
    </recommendedName>
</protein>
<comment type="function">
    <text evidence="6">Probably involved in the biogenesis of the COX complex.</text>
</comment>
<dbReference type="InterPro" id="IPR045214">
    <property type="entry name" value="Surf1/Surf4"/>
</dbReference>
<proteinExistence type="inferred from homology"/>
<sequence>MYARRNVAEYTGRLMLELHVQNTVHTLHRSCSTRVGTLQQRKTIGPRGWVLLGIPVLTFALGTWQVRRRKWKLNLIQELEKRSNAEPREFPEDLTELKEIEYYPVRVRGHFDHSKELFLGPRSLIKDGDAASEGKLISKNAKSHTGYCVITPFQLSDKNFTILVNRGWIPYDKRNPASRRGGQIEDEVELVGIVRLEEKRPPFTPHNKGNMWFYRDLSQMSAATDAAPVLLDAVVESSVDGGPLGGQTRVSLRNEHFSYILTWYSLSALTGIMWLRMFVFR</sequence>
<keyword evidence="5 6" id="KW-0472">Membrane</keyword>
<dbReference type="Pfam" id="PF02104">
    <property type="entry name" value="SURF1"/>
    <property type="match status" value="1"/>
</dbReference>
<dbReference type="InterPro" id="IPR002994">
    <property type="entry name" value="Surf1/Shy1"/>
</dbReference>